<evidence type="ECO:0008006" key="3">
    <source>
        <dbReference type="Google" id="ProtNLM"/>
    </source>
</evidence>
<reference evidence="1" key="1">
    <citation type="submission" date="2021-11" db="EMBL/GenBank/DDBJ databases">
        <authorList>
            <person name="Qingchun L."/>
            <person name="Dong Z."/>
            <person name="Zongwei Q."/>
            <person name="Jia Z."/>
            <person name="Duotao L."/>
        </authorList>
    </citation>
    <scope>NUCLEOTIDE SEQUENCE</scope>
    <source>
        <strain evidence="1">WLY-B-L2</strain>
    </source>
</reference>
<dbReference type="RefSeq" id="WP_207708018.1">
    <property type="nucleotide sequence ID" value="NZ_JAJJPB010000010.1"/>
</dbReference>
<dbReference type="EMBL" id="JAJJPB010000010">
    <property type="protein sequence ID" value="MCC9295100.1"/>
    <property type="molecule type" value="Genomic_DNA"/>
</dbReference>
<gene>
    <name evidence="1" type="ORF">LN736_09555</name>
</gene>
<organism evidence="1 2">
    <name type="scientific">Clostridium aromativorans</name>
    <dbReference type="NCBI Taxonomy" id="2836848"/>
    <lineage>
        <taxon>Bacteria</taxon>
        <taxon>Bacillati</taxon>
        <taxon>Bacillota</taxon>
        <taxon>Clostridia</taxon>
        <taxon>Eubacteriales</taxon>
        <taxon>Clostridiaceae</taxon>
        <taxon>Clostridium</taxon>
    </lineage>
</organism>
<name>A0ABS8N7P4_9CLOT</name>
<proteinExistence type="predicted"/>
<accession>A0ABS8N7P4</accession>
<dbReference type="Proteomes" id="UP001165422">
    <property type="component" value="Unassembled WGS sequence"/>
</dbReference>
<evidence type="ECO:0000313" key="1">
    <source>
        <dbReference type="EMBL" id="MCC9295100.1"/>
    </source>
</evidence>
<evidence type="ECO:0000313" key="2">
    <source>
        <dbReference type="Proteomes" id="UP001165422"/>
    </source>
</evidence>
<comment type="caution">
    <text evidence="1">The sequence shown here is derived from an EMBL/GenBank/DDBJ whole genome shotgun (WGS) entry which is preliminary data.</text>
</comment>
<sequence>MILNTYKPKFELGQIVVTPAVLKKVPKIEIEFCLTRHAQGNWGDLSEEDQEVNEEALRNGDKILSAYRSSAGIRFWIITEADRSATTILLPEDY</sequence>
<keyword evidence="2" id="KW-1185">Reference proteome</keyword>
<protein>
    <recommendedName>
        <fullName evidence="3">Type I restriction endonuclease subunit M</fullName>
    </recommendedName>
</protein>